<dbReference type="InterPro" id="IPR022966">
    <property type="entry name" value="RNase_II/R_CS"/>
</dbReference>
<feature type="domain" description="S1 motif" evidence="9">
    <location>
        <begin position="607"/>
        <end position="688"/>
    </location>
</feature>
<dbReference type="InterPro" id="IPR013223">
    <property type="entry name" value="RNase_B_OB_dom"/>
</dbReference>
<keyword evidence="4 8" id="KW-0540">Nuclease</keyword>
<sequence length="689" mass="78010">MNNMTTKKPDVGNFVEGVITTTAKGFGFVSVGEDSPRENDIKVEAGFLNTALPRDRVKVRLNAKISDMQQTGEVVEILARNKITFVGTVEDENGVTFLIPQDTRIYVDFLIPNPIMPATASSNPSEADRRWQAVPHNQKLRGKKALVRLIDWTDPKKSPTAEIIEILGDAGDNETEIRAIVLDKGLQMELPEKIHREADALKKSASEFISKEIKKRRDFRSVTTFTIDPADAKDFDDAISIQTLPSGEIEIGVHIADVSAYVKPHSAIDEEARVRATSIYLVDRVIPMFPEVLSNDICSLNEKEDKLVFSAVFTFSPDTDTNPNSKVVVKDSWFGRGIINSAKRFTYENAQEVLDNGKGLFYDEIHTLNTIAKKLAKQDKEEGAISFEHDEVRFELDANKKPVRVYTKKFQDTNKLVEMFMLLANKKVAEFVSSKLGNVQGKTAHPEHEGDLFVYRVHDEPKPERLAELAKFVAGLGYKLPLKEGRVSSTDINKFLEQIKGKPEETMLNTATVRTMAKAIYSTRNIGHYGLAYEHYTHFTSPIRRYPDVMVHRILAHFLSNEKVTNEEMNEYRSLATHSSEMEKLAADAERASIKFKQAEYMSERVGKEFNGIISGVAEWGVFVEEEETKCEGLIRISDLGNDYYIFERDKYRIIGKQSHEKFTLGDKLKFRVKAVDLEKKSIDYELVK</sequence>
<comment type="similarity">
    <text evidence="8">Belongs to the RNR ribonuclease family. RNase R subfamily.</text>
</comment>
<keyword evidence="6 8" id="KW-0269">Exonuclease</keyword>
<dbReference type="EMBL" id="PFKX01000043">
    <property type="protein sequence ID" value="PIY58375.1"/>
    <property type="molecule type" value="Genomic_DNA"/>
</dbReference>
<evidence type="ECO:0000256" key="7">
    <source>
        <dbReference type="ARBA" id="ARBA00022884"/>
    </source>
</evidence>
<dbReference type="PANTHER" id="PTHR23355">
    <property type="entry name" value="RIBONUCLEASE"/>
    <property type="match status" value="1"/>
</dbReference>
<evidence type="ECO:0000256" key="3">
    <source>
        <dbReference type="ARBA" id="ARBA00022490"/>
    </source>
</evidence>
<dbReference type="InterPro" id="IPR050180">
    <property type="entry name" value="RNR_Ribonuclease"/>
</dbReference>
<keyword evidence="5 8" id="KW-0378">Hydrolase</keyword>
<comment type="function">
    <text evidence="8">3'-5' exoribonuclease that releases 5'-nucleoside monophosphates and is involved in maturation of structured RNAs.</text>
</comment>
<dbReference type="InterPro" id="IPR012340">
    <property type="entry name" value="NA-bd_OB-fold"/>
</dbReference>
<proteinExistence type="inferred from homology"/>
<dbReference type="Pfam" id="PF08206">
    <property type="entry name" value="OB_RNB"/>
    <property type="match status" value="1"/>
</dbReference>
<comment type="subcellular location">
    <subcellularLocation>
        <location evidence="2 8">Cytoplasm</location>
    </subcellularLocation>
</comment>
<dbReference type="Pfam" id="PF17876">
    <property type="entry name" value="CSD2"/>
    <property type="match status" value="1"/>
</dbReference>
<dbReference type="Proteomes" id="UP000230732">
    <property type="component" value="Unassembled WGS sequence"/>
</dbReference>
<dbReference type="GO" id="GO:0008859">
    <property type="term" value="F:exoribonuclease II activity"/>
    <property type="evidence" value="ECO:0007669"/>
    <property type="project" value="UniProtKB-UniRule"/>
</dbReference>
<accession>A0A2M7Q5M6</accession>
<dbReference type="InterPro" id="IPR004476">
    <property type="entry name" value="RNase_II/RNase_R"/>
</dbReference>
<dbReference type="InterPro" id="IPR001900">
    <property type="entry name" value="RNase_II/R"/>
</dbReference>
<dbReference type="Pfam" id="PF00575">
    <property type="entry name" value="S1"/>
    <property type="match status" value="1"/>
</dbReference>
<dbReference type="HAMAP" id="MF_01895">
    <property type="entry name" value="RNase_R"/>
    <property type="match status" value="1"/>
</dbReference>
<dbReference type="PROSITE" id="PS01175">
    <property type="entry name" value="RIBONUCLEASE_II"/>
    <property type="match status" value="1"/>
</dbReference>
<comment type="catalytic activity">
    <reaction evidence="1 8">
        <text>Exonucleolytic cleavage in the 3'- to 5'-direction to yield nucleoside 5'-phosphates.</text>
        <dbReference type="EC" id="3.1.13.1"/>
    </reaction>
</comment>
<dbReference type="InterPro" id="IPR003029">
    <property type="entry name" value="S1_domain"/>
</dbReference>
<evidence type="ECO:0000259" key="9">
    <source>
        <dbReference type="PROSITE" id="PS50126"/>
    </source>
</evidence>
<dbReference type="Gene3D" id="2.40.50.140">
    <property type="entry name" value="Nucleic acid-binding proteins"/>
    <property type="match status" value="2"/>
</dbReference>
<gene>
    <name evidence="8 10" type="primary">rnr</name>
    <name evidence="10" type="ORF">COY98_03070</name>
</gene>
<evidence type="ECO:0000313" key="11">
    <source>
        <dbReference type="Proteomes" id="UP000230732"/>
    </source>
</evidence>
<evidence type="ECO:0000256" key="6">
    <source>
        <dbReference type="ARBA" id="ARBA00022839"/>
    </source>
</evidence>
<dbReference type="GO" id="GO:0005829">
    <property type="term" value="C:cytosol"/>
    <property type="evidence" value="ECO:0007669"/>
    <property type="project" value="TreeGrafter"/>
</dbReference>
<dbReference type="GO" id="GO:0006402">
    <property type="term" value="P:mRNA catabolic process"/>
    <property type="evidence" value="ECO:0007669"/>
    <property type="project" value="TreeGrafter"/>
</dbReference>
<dbReference type="PANTHER" id="PTHR23355:SF9">
    <property type="entry name" value="DIS3-LIKE EXONUCLEASE 2"/>
    <property type="match status" value="1"/>
</dbReference>
<dbReference type="EC" id="3.1.13.1" evidence="8"/>
<keyword evidence="7 8" id="KW-0694">RNA-binding</keyword>
<organism evidence="10 11">
    <name type="scientific">Candidatus Yonathbacteria bacterium CG_4_10_14_0_8_um_filter_43_17</name>
    <dbReference type="NCBI Taxonomy" id="1975099"/>
    <lineage>
        <taxon>Bacteria</taxon>
        <taxon>Candidatus Yonathiibacteriota</taxon>
    </lineage>
</organism>
<evidence type="ECO:0000256" key="1">
    <source>
        <dbReference type="ARBA" id="ARBA00001849"/>
    </source>
</evidence>
<reference evidence="11" key="1">
    <citation type="submission" date="2017-09" db="EMBL/GenBank/DDBJ databases">
        <title>Depth-based differentiation of microbial function through sediment-hosted aquifers and enrichment of novel symbionts in the deep terrestrial subsurface.</title>
        <authorList>
            <person name="Probst A.J."/>
            <person name="Ladd B."/>
            <person name="Jarett J.K."/>
            <person name="Geller-Mcgrath D.E."/>
            <person name="Sieber C.M.K."/>
            <person name="Emerson J.B."/>
            <person name="Anantharaman K."/>
            <person name="Thomas B.C."/>
            <person name="Malmstrom R."/>
            <person name="Stieglmeier M."/>
            <person name="Klingl A."/>
            <person name="Woyke T."/>
            <person name="Ryan C.M."/>
            <person name="Banfield J.F."/>
        </authorList>
    </citation>
    <scope>NUCLEOTIDE SEQUENCE [LARGE SCALE GENOMIC DNA]</scope>
</reference>
<evidence type="ECO:0000256" key="4">
    <source>
        <dbReference type="ARBA" id="ARBA00022722"/>
    </source>
</evidence>
<dbReference type="CDD" id="cd04471">
    <property type="entry name" value="S1_RNase_R"/>
    <property type="match status" value="1"/>
</dbReference>
<evidence type="ECO:0000256" key="2">
    <source>
        <dbReference type="ARBA" id="ARBA00004496"/>
    </source>
</evidence>
<keyword evidence="3 8" id="KW-0963">Cytoplasm</keyword>
<evidence type="ECO:0000313" key="10">
    <source>
        <dbReference type="EMBL" id="PIY58375.1"/>
    </source>
</evidence>
<dbReference type="AlphaFoldDB" id="A0A2M7Q5M6"/>
<dbReference type="GO" id="GO:0003723">
    <property type="term" value="F:RNA binding"/>
    <property type="evidence" value="ECO:0007669"/>
    <property type="project" value="UniProtKB-UniRule"/>
</dbReference>
<name>A0A2M7Q5M6_9BACT</name>
<dbReference type="SUPFAM" id="SSF50249">
    <property type="entry name" value="Nucleic acid-binding proteins"/>
    <property type="match status" value="4"/>
</dbReference>
<evidence type="ECO:0000256" key="5">
    <source>
        <dbReference type="ARBA" id="ARBA00022801"/>
    </source>
</evidence>
<dbReference type="InterPro" id="IPR040476">
    <property type="entry name" value="CSD2"/>
</dbReference>
<evidence type="ECO:0000256" key="8">
    <source>
        <dbReference type="HAMAP-Rule" id="MF_01895"/>
    </source>
</evidence>
<dbReference type="Pfam" id="PF00773">
    <property type="entry name" value="RNB"/>
    <property type="match status" value="1"/>
</dbReference>
<dbReference type="NCBIfam" id="TIGR02063">
    <property type="entry name" value="RNase_R"/>
    <property type="match status" value="1"/>
</dbReference>
<dbReference type="NCBIfam" id="TIGR00358">
    <property type="entry name" value="3_prime_RNase"/>
    <property type="match status" value="1"/>
</dbReference>
<dbReference type="SMART" id="SM00316">
    <property type="entry name" value="S1"/>
    <property type="match status" value="1"/>
</dbReference>
<dbReference type="PROSITE" id="PS50126">
    <property type="entry name" value="S1"/>
    <property type="match status" value="1"/>
</dbReference>
<dbReference type="SMART" id="SM00955">
    <property type="entry name" value="RNB"/>
    <property type="match status" value="1"/>
</dbReference>
<comment type="caution">
    <text evidence="10">The sequence shown here is derived from an EMBL/GenBank/DDBJ whole genome shotgun (WGS) entry which is preliminary data.</text>
</comment>
<protein>
    <recommendedName>
        <fullName evidence="8">Ribonuclease R</fullName>
        <shortName evidence="8">RNase R</shortName>
        <ecNumber evidence="8">3.1.13.1</ecNumber>
    </recommendedName>
</protein>
<dbReference type="InterPro" id="IPR011805">
    <property type="entry name" value="RNase_R"/>
</dbReference>